<name>A0A4U6X4B7_9PEZI</name>
<proteinExistence type="predicted"/>
<comment type="caution">
    <text evidence="2">The sequence shown here is derived from an EMBL/GenBank/DDBJ whole genome shotgun (WGS) entry which is preliminary data.</text>
</comment>
<reference evidence="2 3" key="1">
    <citation type="journal article" date="2019" name="PLoS ONE">
        <title>Comparative genome analysis indicates high evolutionary potential of pathogenicity genes in Colletotrichum tanaceti.</title>
        <authorList>
            <person name="Lelwala R.V."/>
            <person name="Korhonen P.K."/>
            <person name="Young N.D."/>
            <person name="Scott J.B."/>
            <person name="Ades P.A."/>
            <person name="Gasser R.B."/>
            <person name="Taylor P.W.J."/>
        </authorList>
    </citation>
    <scope>NUCLEOTIDE SEQUENCE [LARGE SCALE GENOMIC DNA]</scope>
    <source>
        <strain evidence="2">BRIP57314</strain>
    </source>
</reference>
<dbReference type="EMBL" id="PJEX01000423">
    <property type="protein sequence ID" value="TKW50211.1"/>
    <property type="molecule type" value="Genomic_DNA"/>
</dbReference>
<keyword evidence="3" id="KW-1185">Reference proteome</keyword>
<evidence type="ECO:0000313" key="3">
    <source>
        <dbReference type="Proteomes" id="UP000310108"/>
    </source>
</evidence>
<gene>
    <name evidence="2" type="ORF">CTA1_12440</name>
</gene>
<organism evidence="2 3">
    <name type="scientific">Colletotrichum tanaceti</name>
    <dbReference type="NCBI Taxonomy" id="1306861"/>
    <lineage>
        <taxon>Eukaryota</taxon>
        <taxon>Fungi</taxon>
        <taxon>Dikarya</taxon>
        <taxon>Ascomycota</taxon>
        <taxon>Pezizomycotina</taxon>
        <taxon>Sordariomycetes</taxon>
        <taxon>Hypocreomycetidae</taxon>
        <taxon>Glomerellales</taxon>
        <taxon>Glomerellaceae</taxon>
        <taxon>Colletotrichum</taxon>
        <taxon>Colletotrichum destructivum species complex</taxon>
    </lineage>
</organism>
<accession>A0A4U6X4B7</accession>
<feature type="region of interest" description="Disordered" evidence="1">
    <location>
        <begin position="1"/>
        <end position="68"/>
    </location>
</feature>
<protein>
    <submittedName>
        <fullName evidence="2">Uncharacterized protein</fullName>
    </submittedName>
</protein>
<dbReference type="Proteomes" id="UP000310108">
    <property type="component" value="Unassembled WGS sequence"/>
</dbReference>
<sequence length="68" mass="7339">MDSRRSSRPSDSSSGQPRHARSRGGFGGSSHCVATSSGERQREVPRGRSGYNRTRDQGVSPKGRSGYN</sequence>
<evidence type="ECO:0000313" key="2">
    <source>
        <dbReference type="EMBL" id="TKW50211.1"/>
    </source>
</evidence>
<evidence type="ECO:0000256" key="1">
    <source>
        <dbReference type="SAM" id="MobiDB-lite"/>
    </source>
</evidence>
<dbReference type="AlphaFoldDB" id="A0A4U6X4B7"/>